<dbReference type="AlphaFoldDB" id="A0A0F9PV04"/>
<name>A0A0F9PV04_9ZZZZ</name>
<evidence type="ECO:0000313" key="1">
    <source>
        <dbReference type="EMBL" id="KKN35450.1"/>
    </source>
</evidence>
<proteinExistence type="predicted"/>
<sequence>MKQVNVVQWMTINDDLTLCLIAKSKKGERYGEKFLQEIVRPAIKEKLEKQRK</sequence>
<protein>
    <submittedName>
        <fullName evidence="1">Uncharacterized protein</fullName>
    </submittedName>
</protein>
<reference evidence="1" key="1">
    <citation type="journal article" date="2015" name="Nature">
        <title>Complex archaea that bridge the gap between prokaryotes and eukaryotes.</title>
        <authorList>
            <person name="Spang A."/>
            <person name="Saw J.H."/>
            <person name="Jorgensen S.L."/>
            <person name="Zaremba-Niedzwiedzka K."/>
            <person name="Martijn J."/>
            <person name="Lind A.E."/>
            <person name="van Eijk R."/>
            <person name="Schleper C."/>
            <person name="Guy L."/>
            <person name="Ettema T.J."/>
        </authorList>
    </citation>
    <scope>NUCLEOTIDE SEQUENCE</scope>
</reference>
<comment type="caution">
    <text evidence="1">The sequence shown here is derived from an EMBL/GenBank/DDBJ whole genome shotgun (WGS) entry which is preliminary data.</text>
</comment>
<accession>A0A0F9PV04</accession>
<organism evidence="1">
    <name type="scientific">marine sediment metagenome</name>
    <dbReference type="NCBI Taxonomy" id="412755"/>
    <lineage>
        <taxon>unclassified sequences</taxon>
        <taxon>metagenomes</taxon>
        <taxon>ecological metagenomes</taxon>
    </lineage>
</organism>
<dbReference type="EMBL" id="LAZR01002037">
    <property type="protein sequence ID" value="KKN35450.1"/>
    <property type="molecule type" value="Genomic_DNA"/>
</dbReference>
<gene>
    <name evidence="1" type="ORF">LCGC14_0783530</name>
</gene>